<gene>
    <name evidence="1" type="ORF">ETAA1_40640</name>
</gene>
<evidence type="ECO:0008006" key="3">
    <source>
        <dbReference type="Google" id="ProtNLM"/>
    </source>
</evidence>
<dbReference type="OrthoDB" id="9995209at2"/>
<reference evidence="1 2" key="1">
    <citation type="submission" date="2019-02" db="EMBL/GenBank/DDBJ databases">
        <title>Deep-cultivation of Planctomycetes and their phenomic and genomic characterization uncovers novel biology.</title>
        <authorList>
            <person name="Wiegand S."/>
            <person name="Jogler M."/>
            <person name="Boedeker C."/>
            <person name="Pinto D."/>
            <person name="Vollmers J."/>
            <person name="Rivas-Marin E."/>
            <person name="Kohn T."/>
            <person name="Peeters S.H."/>
            <person name="Heuer A."/>
            <person name="Rast P."/>
            <person name="Oberbeckmann S."/>
            <person name="Bunk B."/>
            <person name="Jeske O."/>
            <person name="Meyerdierks A."/>
            <person name="Storesund J.E."/>
            <person name="Kallscheuer N."/>
            <person name="Luecker S."/>
            <person name="Lage O.M."/>
            <person name="Pohl T."/>
            <person name="Merkel B.J."/>
            <person name="Hornburger P."/>
            <person name="Mueller R.-W."/>
            <person name="Bruemmer F."/>
            <person name="Labrenz M."/>
            <person name="Spormann A.M."/>
            <person name="Op den Camp H."/>
            <person name="Overmann J."/>
            <person name="Amann R."/>
            <person name="Jetten M.S.M."/>
            <person name="Mascher T."/>
            <person name="Medema M.H."/>
            <person name="Devos D.P."/>
            <person name="Kaster A.-K."/>
            <person name="Ovreas L."/>
            <person name="Rohde M."/>
            <person name="Galperin M.Y."/>
            <person name="Jogler C."/>
        </authorList>
    </citation>
    <scope>NUCLEOTIDE SEQUENCE [LARGE SCALE GENOMIC DNA]</scope>
    <source>
        <strain evidence="1 2">ETA_A1</strain>
    </source>
</reference>
<evidence type="ECO:0000313" key="2">
    <source>
        <dbReference type="Proteomes" id="UP000319576"/>
    </source>
</evidence>
<sequence length="224" mass="22790">MPAPLPIADCDRVGSAIQAVLDGHRPDFDADAHVLTCAACRARVAEARVLLAALAVPPEPIAVPPGFADGVLAAVRADRPEPSSRRLLATAGAGFAVAASLLVAAWLLNSTADRQVVVEATRSAPPVRVSAELAKAGDAFRESSRPLTEPAAAAPKVLASIADAMFPPMPTPAGDTVAPAAASIAELPAAARTGLEPVAGTTQKAFSRLLRDVNVFSSSARPKS</sequence>
<dbReference type="RefSeq" id="WP_145241527.1">
    <property type="nucleotide sequence ID" value="NZ_CP036273.1"/>
</dbReference>
<proteinExistence type="predicted"/>
<dbReference type="KEGG" id="uli:ETAA1_40640"/>
<organism evidence="1 2">
    <name type="scientific">Urbifossiella limnaea</name>
    <dbReference type="NCBI Taxonomy" id="2528023"/>
    <lineage>
        <taxon>Bacteria</taxon>
        <taxon>Pseudomonadati</taxon>
        <taxon>Planctomycetota</taxon>
        <taxon>Planctomycetia</taxon>
        <taxon>Gemmatales</taxon>
        <taxon>Gemmataceae</taxon>
        <taxon>Urbifossiella</taxon>
    </lineage>
</organism>
<dbReference type="EMBL" id="CP036273">
    <property type="protein sequence ID" value="QDU22089.1"/>
    <property type="molecule type" value="Genomic_DNA"/>
</dbReference>
<name>A0A517XX56_9BACT</name>
<evidence type="ECO:0000313" key="1">
    <source>
        <dbReference type="EMBL" id="QDU22089.1"/>
    </source>
</evidence>
<accession>A0A517XX56</accession>
<dbReference type="Proteomes" id="UP000319576">
    <property type="component" value="Chromosome"/>
</dbReference>
<keyword evidence="2" id="KW-1185">Reference proteome</keyword>
<dbReference type="InterPro" id="IPR041916">
    <property type="entry name" value="Anti_sigma_zinc_sf"/>
</dbReference>
<dbReference type="Gene3D" id="1.10.10.1320">
    <property type="entry name" value="Anti-sigma factor, zinc-finger domain"/>
    <property type="match status" value="1"/>
</dbReference>
<protein>
    <recommendedName>
        <fullName evidence="3">Zinc-finger domain-containing protein</fullName>
    </recommendedName>
</protein>
<dbReference type="AlphaFoldDB" id="A0A517XX56"/>